<protein>
    <submittedName>
        <fullName evidence="1">Uncharacterized protein</fullName>
    </submittedName>
</protein>
<reference evidence="1 2" key="1">
    <citation type="journal article" date="2013" name="Nat. Commun.">
        <title>The evolution and pathogenic mechanisms of the rice sheath blight pathogen.</title>
        <authorList>
            <person name="Zheng A."/>
            <person name="Lin R."/>
            <person name="Xu L."/>
            <person name="Qin P."/>
            <person name="Tang C."/>
            <person name="Ai P."/>
            <person name="Zhang D."/>
            <person name="Liu Y."/>
            <person name="Sun Z."/>
            <person name="Feng H."/>
            <person name="Wang Y."/>
            <person name="Chen Y."/>
            <person name="Liang X."/>
            <person name="Fu R."/>
            <person name="Li Q."/>
            <person name="Zhang J."/>
            <person name="Yu X."/>
            <person name="Xie Z."/>
            <person name="Ding L."/>
            <person name="Guan P."/>
            <person name="Tang J."/>
            <person name="Liang Y."/>
            <person name="Wang S."/>
            <person name="Deng Q."/>
            <person name="Li S."/>
            <person name="Zhu J."/>
            <person name="Wang L."/>
            <person name="Liu H."/>
            <person name="Li P."/>
        </authorList>
    </citation>
    <scope>NUCLEOTIDE SEQUENCE [LARGE SCALE GENOMIC DNA]</scope>
    <source>
        <strain evidence="2">AG-1 IA</strain>
    </source>
</reference>
<evidence type="ECO:0000313" key="2">
    <source>
        <dbReference type="Proteomes" id="UP000011668"/>
    </source>
</evidence>
<evidence type="ECO:0000313" key="1">
    <source>
        <dbReference type="EMBL" id="ELU41928.1"/>
    </source>
</evidence>
<dbReference type="EMBL" id="AFRT01000972">
    <property type="protein sequence ID" value="ELU41928.1"/>
    <property type="molecule type" value="Genomic_DNA"/>
</dbReference>
<sequence>MAPLGARTPFGADVRVQPSYIVIATSLQVARADKMI</sequence>
<dbReference type="Proteomes" id="UP000011668">
    <property type="component" value="Unassembled WGS sequence"/>
</dbReference>
<dbReference type="HOGENOM" id="CLU_3360001_0_0_1"/>
<accession>L8WYT7</accession>
<gene>
    <name evidence="1" type="ORF">AG1IA_04053</name>
</gene>
<organism evidence="1 2">
    <name type="scientific">Thanatephorus cucumeris (strain AG1-IA)</name>
    <name type="common">Rice sheath blight fungus</name>
    <name type="synonym">Rhizoctonia solani</name>
    <dbReference type="NCBI Taxonomy" id="983506"/>
    <lineage>
        <taxon>Eukaryota</taxon>
        <taxon>Fungi</taxon>
        <taxon>Dikarya</taxon>
        <taxon>Basidiomycota</taxon>
        <taxon>Agaricomycotina</taxon>
        <taxon>Agaricomycetes</taxon>
        <taxon>Cantharellales</taxon>
        <taxon>Ceratobasidiaceae</taxon>
        <taxon>Rhizoctonia</taxon>
        <taxon>Rhizoctonia solani AG-1</taxon>
    </lineage>
</organism>
<comment type="caution">
    <text evidence="1">The sequence shown here is derived from an EMBL/GenBank/DDBJ whole genome shotgun (WGS) entry which is preliminary data.</text>
</comment>
<proteinExistence type="predicted"/>
<dbReference type="AlphaFoldDB" id="L8WYT7"/>
<keyword evidence="2" id="KW-1185">Reference proteome</keyword>
<name>L8WYT7_THACA</name>